<dbReference type="SUPFAM" id="SSF63829">
    <property type="entry name" value="Calcium-dependent phosphotriesterase"/>
    <property type="match status" value="1"/>
</dbReference>
<proteinExistence type="predicted"/>
<accession>A0AAU7B1B7</accession>
<name>A0AAU7B1B7_9ACTN</name>
<reference evidence="2" key="1">
    <citation type="submission" date="2022-12" db="EMBL/GenBank/DDBJ databases">
        <title>Paraconexibacter alkalitolerans sp. nov. and Baekduia alba sp. nov., isolated from soil and emended description of the genera Paraconexibacter (Chun et al., 2020) and Baekduia (An et al., 2020).</title>
        <authorList>
            <person name="Vieira S."/>
            <person name="Huber K.J."/>
            <person name="Geppert A."/>
            <person name="Wolf J."/>
            <person name="Neumann-Schaal M."/>
            <person name="Muesken M."/>
            <person name="Overmann J."/>
        </authorList>
    </citation>
    <scope>NUCLEOTIDE SEQUENCE</scope>
    <source>
        <strain evidence="2">AEG42_29</strain>
    </source>
</reference>
<dbReference type="Gene3D" id="2.130.10.10">
    <property type="entry name" value="YVTN repeat-like/Quinoprotein amine dehydrogenase"/>
    <property type="match status" value="1"/>
</dbReference>
<dbReference type="EMBL" id="CP114014">
    <property type="protein sequence ID" value="XAY07782.1"/>
    <property type="molecule type" value="Genomic_DNA"/>
</dbReference>
<sequence length="318" mass="33152">MRKPLIPTLLVAALAVTGASTTALAQKDGGARPAVYSIPGEKIFPEGIALAGDTFYVGSTTDGTIYRGDVRTAALKPFAAAGANGRTTAIGMKVAGNRLIVAGGATGKIFVLSARTGATLKVLDTQPGTTPRFLNDVAIDGDYAYVTDSNRPILFRFKLGKGGTVGPVERFVDFTGSAFTYGPGFNANGISARNGILTIVQSPTGKLFRVDVRTKDVSEIDLGGRTVVNGDGLLQDGRALYVARNRDELIVPVQLSADGRRGIVGPGVTGPQLQYPTTIAKDGKRLLAVGSQFDKRSAMQPPEPFTVAAIAAPDGRSR</sequence>
<dbReference type="KEGG" id="parq:DSM112329_04672"/>
<feature type="chain" id="PRO_5043560018" description="Superoxide dismutase" evidence="1">
    <location>
        <begin position="26"/>
        <end position="318"/>
    </location>
</feature>
<dbReference type="AlphaFoldDB" id="A0AAU7B1B7"/>
<feature type="signal peptide" evidence="1">
    <location>
        <begin position="1"/>
        <end position="25"/>
    </location>
</feature>
<evidence type="ECO:0008006" key="3">
    <source>
        <dbReference type="Google" id="ProtNLM"/>
    </source>
</evidence>
<dbReference type="InterPro" id="IPR015943">
    <property type="entry name" value="WD40/YVTN_repeat-like_dom_sf"/>
</dbReference>
<evidence type="ECO:0000256" key="1">
    <source>
        <dbReference type="SAM" id="SignalP"/>
    </source>
</evidence>
<keyword evidence="1" id="KW-0732">Signal</keyword>
<protein>
    <recommendedName>
        <fullName evidence="3">Superoxide dismutase</fullName>
    </recommendedName>
</protein>
<evidence type="ECO:0000313" key="2">
    <source>
        <dbReference type="EMBL" id="XAY07782.1"/>
    </source>
</evidence>
<organism evidence="2">
    <name type="scientific">Paraconexibacter sp. AEG42_29</name>
    <dbReference type="NCBI Taxonomy" id="2997339"/>
    <lineage>
        <taxon>Bacteria</taxon>
        <taxon>Bacillati</taxon>
        <taxon>Actinomycetota</taxon>
        <taxon>Thermoleophilia</taxon>
        <taxon>Solirubrobacterales</taxon>
        <taxon>Paraconexibacteraceae</taxon>
        <taxon>Paraconexibacter</taxon>
    </lineage>
</organism>
<dbReference type="RefSeq" id="WP_354698973.1">
    <property type="nucleotide sequence ID" value="NZ_CP114014.1"/>
</dbReference>
<gene>
    <name evidence="2" type="ORF">DSM112329_04672</name>
</gene>